<name>A0A3B0T3B6_9ZZZZ</name>
<gene>
    <name evidence="1" type="ORF">MNBD_ALPHA07-805</name>
</gene>
<reference evidence="1" key="1">
    <citation type="submission" date="2018-06" db="EMBL/GenBank/DDBJ databases">
        <authorList>
            <person name="Zhirakovskaya E."/>
        </authorList>
    </citation>
    <scope>NUCLEOTIDE SEQUENCE</scope>
</reference>
<evidence type="ECO:0000313" key="1">
    <source>
        <dbReference type="EMBL" id="VAW03314.1"/>
    </source>
</evidence>
<sequence length="41" mass="4172">MSAIGMPGMLLALMALAGGPDPVNGIIFVLLNAHTISLGMY</sequence>
<proteinExistence type="predicted"/>
<protein>
    <submittedName>
        <fullName evidence="1">Uncharacterized protein</fullName>
    </submittedName>
</protein>
<accession>A0A3B0T3B6</accession>
<dbReference type="EMBL" id="UOEG01000256">
    <property type="protein sequence ID" value="VAW03314.1"/>
    <property type="molecule type" value="Genomic_DNA"/>
</dbReference>
<dbReference type="AlphaFoldDB" id="A0A3B0T3B6"/>
<organism evidence="1">
    <name type="scientific">hydrothermal vent metagenome</name>
    <dbReference type="NCBI Taxonomy" id="652676"/>
    <lineage>
        <taxon>unclassified sequences</taxon>
        <taxon>metagenomes</taxon>
        <taxon>ecological metagenomes</taxon>
    </lineage>
</organism>